<sequence>MGFCGVLMGIAGLRWHISSFSGHSLHIEGKESCSLREAPALSLLIGHIFCSASTYDASLLAGLNIQAYEALHKAPRLDELFARFWRTIASREQQTKAYHPVTVLPVIPQQTCTPPRANKACGWQNRKACKPKRLPIPMAATRPYKGPAKLNIPRRHEKAVPLQRHTALNGDRTGPKGPRQTTPQHPYRQHSEVGPGTPRRRHHSRRHITSRRLFHVGRSTPPEWGHAYINAETPCIERRGWTLYNTKKIPATRLHALRAGVG</sequence>
<feature type="region of interest" description="Disordered" evidence="1">
    <location>
        <begin position="156"/>
        <end position="211"/>
    </location>
</feature>
<feature type="compositionally biased region" description="Basic residues" evidence="1">
    <location>
        <begin position="198"/>
        <end position="211"/>
    </location>
</feature>
<accession>A0AAD1W7K9</accession>
<name>A0AAD1W7K9_PELCU</name>
<evidence type="ECO:0000313" key="2">
    <source>
        <dbReference type="EMBL" id="CAH2295407.1"/>
    </source>
</evidence>
<dbReference type="EMBL" id="OW240916">
    <property type="protein sequence ID" value="CAH2295407.1"/>
    <property type="molecule type" value="Genomic_DNA"/>
</dbReference>
<organism evidence="2 3">
    <name type="scientific">Pelobates cultripes</name>
    <name type="common">Western spadefoot toad</name>
    <dbReference type="NCBI Taxonomy" id="61616"/>
    <lineage>
        <taxon>Eukaryota</taxon>
        <taxon>Metazoa</taxon>
        <taxon>Chordata</taxon>
        <taxon>Craniata</taxon>
        <taxon>Vertebrata</taxon>
        <taxon>Euteleostomi</taxon>
        <taxon>Amphibia</taxon>
        <taxon>Batrachia</taxon>
        <taxon>Anura</taxon>
        <taxon>Pelobatoidea</taxon>
        <taxon>Pelobatidae</taxon>
        <taxon>Pelobates</taxon>
    </lineage>
</organism>
<proteinExistence type="predicted"/>
<gene>
    <name evidence="2" type="ORF">PECUL_23A040666</name>
</gene>
<evidence type="ECO:0000313" key="3">
    <source>
        <dbReference type="Proteomes" id="UP001295444"/>
    </source>
</evidence>
<keyword evidence="3" id="KW-1185">Reference proteome</keyword>
<dbReference type="Proteomes" id="UP001295444">
    <property type="component" value="Chromosome 05"/>
</dbReference>
<dbReference type="AlphaFoldDB" id="A0AAD1W7K9"/>
<protein>
    <submittedName>
        <fullName evidence="2">Uncharacterized protein</fullName>
    </submittedName>
</protein>
<reference evidence="2" key="1">
    <citation type="submission" date="2022-03" db="EMBL/GenBank/DDBJ databases">
        <authorList>
            <person name="Alioto T."/>
            <person name="Alioto T."/>
            <person name="Gomez Garrido J."/>
        </authorList>
    </citation>
    <scope>NUCLEOTIDE SEQUENCE</scope>
</reference>
<evidence type="ECO:0000256" key="1">
    <source>
        <dbReference type="SAM" id="MobiDB-lite"/>
    </source>
</evidence>